<gene>
    <name evidence="2" type="ORF">UK23_12730</name>
</gene>
<protein>
    <submittedName>
        <fullName evidence="2">Uncharacterized protein</fullName>
    </submittedName>
</protein>
<comment type="caution">
    <text evidence="2">The sequence shown here is derived from an EMBL/GenBank/DDBJ whole genome shotgun (WGS) entry which is preliminary data.</text>
</comment>
<evidence type="ECO:0000313" key="2">
    <source>
        <dbReference type="EMBL" id="KJK49866.1"/>
    </source>
</evidence>
<name>A0A0F0H4R2_LENAE</name>
<feature type="transmembrane region" description="Helical" evidence="1">
    <location>
        <begin position="235"/>
        <end position="254"/>
    </location>
</feature>
<dbReference type="Proteomes" id="UP000033393">
    <property type="component" value="Unassembled WGS sequence"/>
</dbReference>
<proteinExistence type="predicted"/>
<dbReference type="AlphaFoldDB" id="A0A0F0H4R2"/>
<reference evidence="2 3" key="1">
    <citation type="submission" date="2015-02" db="EMBL/GenBank/DDBJ databases">
        <authorList>
            <person name="Ju K.-S."/>
            <person name="Doroghazi J.R."/>
            <person name="Metcalf W."/>
        </authorList>
    </citation>
    <scope>NUCLEOTIDE SEQUENCE [LARGE SCALE GENOMIC DNA]</scope>
    <source>
        <strain evidence="2 3">NRRL B-16140</strain>
    </source>
</reference>
<keyword evidence="1" id="KW-0812">Transmembrane</keyword>
<feature type="transmembrane region" description="Helical" evidence="1">
    <location>
        <begin position="12"/>
        <end position="34"/>
    </location>
</feature>
<dbReference type="OrthoDB" id="3824601at2"/>
<dbReference type="RefSeq" id="WP_045311667.1">
    <property type="nucleotide sequence ID" value="NZ_JYJG01000071.1"/>
</dbReference>
<dbReference type="EMBL" id="JYJG01000071">
    <property type="protein sequence ID" value="KJK49866.1"/>
    <property type="molecule type" value="Genomic_DNA"/>
</dbReference>
<dbReference type="PATRIC" id="fig|68170.10.peg.2124"/>
<organism evidence="2 3">
    <name type="scientific">Lentzea aerocolonigenes</name>
    <name type="common">Lechevalieria aerocolonigenes</name>
    <name type="synonym">Saccharothrix aerocolonigenes</name>
    <dbReference type="NCBI Taxonomy" id="68170"/>
    <lineage>
        <taxon>Bacteria</taxon>
        <taxon>Bacillati</taxon>
        <taxon>Actinomycetota</taxon>
        <taxon>Actinomycetes</taxon>
        <taxon>Pseudonocardiales</taxon>
        <taxon>Pseudonocardiaceae</taxon>
        <taxon>Lentzea</taxon>
    </lineage>
</organism>
<keyword evidence="1" id="KW-1133">Transmembrane helix</keyword>
<feature type="transmembrane region" description="Helical" evidence="1">
    <location>
        <begin position="142"/>
        <end position="161"/>
    </location>
</feature>
<sequence length="537" mass="58708">MIRVMDVQRWEAAAVPWWVTKVGLVGGWIVAFYFAVSANEVPCTAAQPCLPDPVFALAVVPLLATPLLLLFGRVLTGCAMGVAFGALDIVLDGSATANVAFGLHAGACAIVAAWTFRSRVDQHTAAGAVVVSLPDMPPPRGVLRIVAVLLVLFGFLTFVQYDLTNGEIEQHVAKASRVEAEVVDIKDTYDVWVELPDKQRTAFQPLAPETYKIGDTVMVLADGSWVQMANEPEDVTWWLTLAGAAVFLAIMLAARERRRRALWTGPVKALRLQAHPVGPRRILLRHNKTDIATVVTLADLGLEEPLYHDTEQFGRVWRGEEDAPVQLDPAEVLVAGEWHHGGQVALLVEGEVVATSTLSRVRPRHTVHSAHLPGEPVTAGTQVELPHAMWPGDRRRTEGVVLLLGAAGALIALRYYPELIILGLIGVQCVLSAVTRFQPLLRLDHSSVVLYTGIWTYRVPWAQLHGVRRAGPQLMLAFGPHGDVITTPQLPDRQAGEKLMWARARSLIADHHGERITRKLNISVFIGLAYVGLLLFI</sequence>
<accession>A0A0F0H4R2</accession>
<keyword evidence="1" id="KW-0472">Membrane</keyword>
<evidence type="ECO:0000313" key="3">
    <source>
        <dbReference type="Proteomes" id="UP000033393"/>
    </source>
</evidence>
<evidence type="ECO:0000256" key="1">
    <source>
        <dbReference type="SAM" id="Phobius"/>
    </source>
</evidence>
<keyword evidence="3" id="KW-1185">Reference proteome</keyword>
<dbReference type="STRING" id="68170.GCA_000974445_03463"/>
<feature type="transmembrane region" description="Helical" evidence="1">
    <location>
        <begin position="54"/>
        <end position="71"/>
    </location>
</feature>
<feature type="transmembrane region" description="Helical" evidence="1">
    <location>
        <begin position="397"/>
        <end position="413"/>
    </location>
</feature>